<dbReference type="VEuPathDB" id="TriTrypDB:BSAL_01325c"/>
<feature type="region of interest" description="Disordered" evidence="1">
    <location>
        <begin position="162"/>
        <end position="189"/>
    </location>
</feature>
<evidence type="ECO:0000313" key="2">
    <source>
        <dbReference type="EMBL" id="CUG87328.1"/>
    </source>
</evidence>
<feature type="compositionally biased region" description="Pro residues" evidence="1">
    <location>
        <begin position="178"/>
        <end position="189"/>
    </location>
</feature>
<dbReference type="Proteomes" id="UP000051952">
    <property type="component" value="Unassembled WGS sequence"/>
</dbReference>
<dbReference type="AlphaFoldDB" id="A0A0S4JEC4"/>
<protein>
    <submittedName>
        <fullName evidence="2">Uncharacterized protein</fullName>
    </submittedName>
</protein>
<sequence>MENIFLDIIAAENKISAEDDDVKLYGITQAIKDDIAKSVRKCFNGRLTLQPTLAFNPRTWDVERETLRVLAELRRTVEKFRGRTVATIPASASALWLVLREACFFRGTLRSDIVPAMGHEQEALKALLPYFARAAPDIEPGNLRMFYRRVLTYFMTPFDHAKQRQARSDKGVKRPREAAPPPPPQRRGP</sequence>
<gene>
    <name evidence="2" type="ORF">BSAL_01325c</name>
</gene>
<reference evidence="3" key="1">
    <citation type="submission" date="2015-09" db="EMBL/GenBank/DDBJ databases">
        <authorList>
            <consortium name="Pathogen Informatics"/>
        </authorList>
    </citation>
    <scope>NUCLEOTIDE SEQUENCE [LARGE SCALE GENOMIC DNA]</scope>
    <source>
        <strain evidence="3">Lake Konstanz</strain>
    </source>
</reference>
<proteinExistence type="predicted"/>
<organism evidence="2 3">
    <name type="scientific">Bodo saltans</name>
    <name type="common">Flagellated protozoan</name>
    <dbReference type="NCBI Taxonomy" id="75058"/>
    <lineage>
        <taxon>Eukaryota</taxon>
        <taxon>Discoba</taxon>
        <taxon>Euglenozoa</taxon>
        <taxon>Kinetoplastea</taxon>
        <taxon>Metakinetoplastina</taxon>
        <taxon>Eubodonida</taxon>
        <taxon>Bodonidae</taxon>
        <taxon>Bodo</taxon>
    </lineage>
</organism>
<keyword evidence="3" id="KW-1185">Reference proteome</keyword>
<name>A0A0S4JEC4_BODSA</name>
<dbReference type="EMBL" id="CYKH01001496">
    <property type="protein sequence ID" value="CUG87328.1"/>
    <property type="molecule type" value="Genomic_DNA"/>
</dbReference>
<evidence type="ECO:0000313" key="3">
    <source>
        <dbReference type="Proteomes" id="UP000051952"/>
    </source>
</evidence>
<feature type="compositionally biased region" description="Basic and acidic residues" evidence="1">
    <location>
        <begin position="162"/>
        <end position="177"/>
    </location>
</feature>
<evidence type="ECO:0000256" key="1">
    <source>
        <dbReference type="SAM" id="MobiDB-lite"/>
    </source>
</evidence>
<accession>A0A0S4JEC4</accession>